<keyword evidence="4" id="KW-1185">Reference proteome</keyword>
<dbReference type="SUPFAM" id="SSF50151">
    <property type="entry name" value="SacY-like RNA-binding domain"/>
    <property type="match status" value="1"/>
</dbReference>
<dbReference type="NCBIfam" id="NF046042">
    <property type="entry name" value="LicT"/>
    <property type="match status" value="1"/>
</dbReference>
<keyword evidence="1" id="KW-0677">Repeat</keyword>
<dbReference type="Pfam" id="PF00874">
    <property type="entry name" value="PRD"/>
    <property type="match status" value="2"/>
</dbReference>
<organism evidence="3 4">
    <name type="scientific">Streptococcus saliviloxodontae</name>
    <dbReference type="NCBI Taxonomy" id="1349416"/>
    <lineage>
        <taxon>Bacteria</taxon>
        <taxon>Bacillati</taxon>
        <taxon>Bacillota</taxon>
        <taxon>Bacilli</taxon>
        <taxon>Lactobacillales</taxon>
        <taxon>Streptococcaceae</taxon>
        <taxon>Streptococcus</taxon>
    </lineage>
</organism>
<dbReference type="RefSeq" id="WP_205017198.1">
    <property type="nucleotide sequence ID" value="NZ_JAFBEI010000021.1"/>
</dbReference>
<reference evidence="3 4" key="1">
    <citation type="submission" date="2021-01" db="EMBL/GenBank/DDBJ databases">
        <title>Genomic Encyclopedia of Type Strains, Phase IV (KMG-IV): sequencing the most valuable type-strain genomes for metagenomic binning, comparative biology and taxonomic classification.</title>
        <authorList>
            <person name="Goeker M."/>
        </authorList>
    </citation>
    <scope>NUCLEOTIDE SEQUENCE [LARGE SCALE GENOMIC DNA]</scope>
    <source>
        <strain evidence="3 4">DSM 27513</strain>
    </source>
</reference>
<sequence length="281" mass="32489">MIIDKVFNNNIVQVIGQNQLEYIVMGKGLGFQKKPGDFVDLDKIEKKFVLEDGETTQELYRVYLDLPTEQMELFLTIIKFAEAVLDQSFEPSLFIALADHLQFAIQRTKDNLPLHNPLAWEVRKFYPREYEIGKQALRLTQHYLGIEMAEDEAASIALHFVNAQKDGGLVEKNHQITQIVVDILEIVRLHFGVIPTTDSISYNRFVTHIQYFAQRVANGLIQGKNDAFLFEQVQVNYPKAFQCTSRVKNYVEQANPDFKMGQDEQVYLTIHIQRLNESHHS</sequence>
<comment type="caution">
    <text evidence="3">The sequence shown here is derived from an EMBL/GenBank/DDBJ whole genome shotgun (WGS) entry which is preliminary data.</text>
</comment>
<dbReference type="Proteomes" id="UP000809081">
    <property type="component" value="Unassembled WGS sequence"/>
</dbReference>
<evidence type="ECO:0000256" key="1">
    <source>
        <dbReference type="ARBA" id="ARBA00022737"/>
    </source>
</evidence>
<gene>
    <name evidence="3" type="ORF">JOC31_001134</name>
</gene>
<dbReference type="EMBL" id="JAFBEI010000021">
    <property type="protein sequence ID" value="MBM7636313.1"/>
    <property type="molecule type" value="Genomic_DNA"/>
</dbReference>
<dbReference type="SUPFAM" id="SSF63520">
    <property type="entry name" value="PTS-regulatory domain, PRD"/>
    <property type="match status" value="2"/>
</dbReference>
<accession>A0ABS2PND2</accession>
<dbReference type="Gene3D" id="2.30.24.10">
    <property type="entry name" value="CAT RNA-binding domain"/>
    <property type="match status" value="1"/>
</dbReference>
<dbReference type="SMART" id="SM01061">
    <property type="entry name" value="CAT_RBD"/>
    <property type="match status" value="1"/>
</dbReference>
<dbReference type="PANTHER" id="PTHR30185">
    <property type="entry name" value="CRYPTIC BETA-GLUCOSIDE BGL OPERON ANTITERMINATOR"/>
    <property type="match status" value="1"/>
</dbReference>
<proteinExistence type="predicted"/>
<dbReference type="InterPro" id="IPR011608">
    <property type="entry name" value="PRD"/>
</dbReference>
<feature type="domain" description="PRD" evidence="2">
    <location>
        <begin position="171"/>
        <end position="281"/>
    </location>
</feature>
<dbReference type="Gene3D" id="1.10.1790.10">
    <property type="entry name" value="PRD domain"/>
    <property type="match status" value="2"/>
</dbReference>
<evidence type="ECO:0000313" key="3">
    <source>
        <dbReference type="EMBL" id="MBM7636313.1"/>
    </source>
</evidence>
<dbReference type="InterPro" id="IPR036634">
    <property type="entry name" value="PRD_sf"/>
</dbReference>
<dbReference type="InterPro" id="IPR036650">
    <property type="entry name" value="CAT_RNA-bd_dom_sf"/>
</dbReference>
<dbReference type="Pfam" id="PF03123">
    <property type="entry name" value="CAT_RBD"/>
    <property type="match status" value="1"/>
</dbReference>
<name>A0ABS2PND2_9STRE</name>
<dbReference type="PANTHER" id="PTHR30185:SF15">
    <property type="entry name" value="CRYPTIC BETA-GLUCOSIDE BGL OPERON ANTITERMINATOR"/>
    <property type="match status" value="1"/>
</dbReference>
<dbReference type="PROSITE" id="PS51372">
    <property type="entry name" value="PRD_2"/>
    <property type="match status" value="2"/>
</dbReference>
<evidence type="ECO:0000259" key="2">
    <source>
        <dbReference type="PROSITE" id="PS51372"/>
    </source>
</evidence>
<dbReference type="InterPro" id="IPR050661">
    <property type="entry name" value="BglG_antiterminators"/>
</dbReference>
<protein>
    <submittedName>
        <fullName evidence="3">Beta-glucoside operon transcriptional antiterminator</fullName>
    </submittedName>
</protein>
<dbReference type="InterPro" id="IPR004341">
    <property type="entry name" value="CAT_RNA-bd_dom"/>
</dbReference>
<evidence type="ECO:0000313" key="4">
    <source>
        <dbReference type="Proteomes" id="UP000809081"/>
    </source>
</evidence>
<feature type="domain" description="PRD" evidence="2">
    <location>
        <begin position="65"/>
        <end position="170"/>
    </location>
</feature>